<dbReference type="AlphaFoldDB" id="A0A6G1KZN0"/>
<evidence type="ECO:0000256" key="6">
    <source>
        <dbReference type="SAM" id="Phobius"/>
    </source>
</evidence>
<proteinExistence type="inferred from homology"/>
<comment type="similarity">
    <text evidence="5">Belongs to the ATG33 family.</text>
</comment>
<feature type="transmembrane region" description="Helical" evidence="6">
    <location>
        <begin position="146"/>
        <end position="165"/>
    </location>
</feature>
<keyword evidence="3 6" id="KW-1133">Transmembrane helix</keyword>
<dbReference type="InterPro" id="IPR051668">
    <property type="entry name" value="ATG33"/>
</dbReference>
<name>A0A6G1KZN0_9PEZI</name>
<accession>A0A6G1KZN0</accession>
<comment type="subcellular location">
    <subcellularLocation>
        <location evidence="1">Membrane</location>
        <topology evidence="1">Multi-pass membrane protein</topology>
    </subcellularLocation>
</comment>
<dbReference type="EMBL" id="ML995878">
    <property type="protein sequence ID" value="KAF2766067.1"/>
    <property type="molecule type" value="Genomic_DNA"/>
</dbReference>
<feature type="transmembrane region" description="Helical" evidence="6">
    <location>
        <begin position="84"/>
        <end position="102"/>
    </location>
</feature>
<evidence type="ECO:0000313" key="7">
    <source>
        <dbReference type="EMBL" id="KAF2766067.1"/>
    </source>
</evidence>
<evidence type="ECO:0000313" key="8">
    <source>
        <dbReference type="Proteomes" id="UP000799436"/>
    </source>
</evidence>
<organism evidence="7 8">
    <name type="scientific">Teratosphaeria nubilosa</name>
    <dbReference type="NCBI Taxonomy" id="161662"/>
    <lineage>
        <taxon>Eukaryota</taxon>
        <taxon>Fungi</taxon>
        <taxon>Dikarya</taxon>
        <taxon>Ascomycota</taxon>
        <taxon>Pezizomycotina</taxon>
        <taxon>Dothideomycetes</taxon>
        <taxon>Dothideomycetidae</taxon>
        <taxon>Mycosphaerellales</taxon>
        <taxon>Teratosphaeriaceae</taxon>
        <taxon>Teratosphaeria</taxon>
    </lineage>
</organism>
<dbReference type="GO" id="GO:0016236">
    <property type="term" value="P:macroautophagy"/>
    <property type="evidence" value="ECO:0007669"/>
    <property type="project" value="TreeGrafter"/>
</dbReference>
<evidence type="ECO:0000256" key="4">
    <source>
        <dbReference type="ARBA" id="ARBA00023136"/>
    </source>
</evidence>
<protein>
    <submittedName>
        <fullName evidence="7">Uncharacterized protein</fullName>
    </submittedName>
</protein>
<dbReference type="GO" id="GO:0000422">
    <property type="term" value="P:autophagy of mitochondrion"/>
    <property type="evidence" value="ECO:0007669"/>
    <property type="project" value="TreeGrafter"/>
</dbReference>
<dbReference type="PANTHER" id="PTHR37278:SF1">
    <property type="entry name" value="AUTOPHAGY-RELATED PROTEIN 33-RELATED"/>
    <property type="match status" value="1"/>
</dbReference>
<keyword evidence="8" id="KW-1185">Reference proteome</keyword>
<evidence type="ECO:0000256" key="3">
    <source>
        <dbReference type="ARBA" id="ARBA00022989"/>
    </source>
</evidence>
<dbReference type="OrthoDB" id="5336366at2759"/>
<dbReference type="PANTHER" id="PTHR37278">
    <property type="entry name" value="AUTOPHAGY-RELATED PROTEIN 33-RELATED"/>
    <property type="match status" value="1"/>
</dbReference>
<feature type="transmembrane region" description="Helical" evidence="6">
    <location>
        <begin position="6"/>
        <end position="26"/>
    </location>
</feature>
<gene>
    <name evidence="7" type="ORF">EJ03DRAFT_192625</name>
</gene>
<sequence>MPSSIALFKFVGTISLGLLTGISYTLSTQSLPSLLTLPSAKPAAFTLQQTARLATLHIRALSALSTLSLGLAFVLSPSRIRHPYLLWTSLVAASAGGLNLLMDKDMGRRVVKGESESDWEELRLSEGEVNGEQVEKKARDQQYIEFVRTGVSGLGFVMGVAGIWGDGA</sequence>
<reference evidence="7" key="1">
    <citation type="journal article" date="2020" name="Stud. Mycol.">
        <title>101 Dothideomycetes genomes: a test case for predicting lifestyles and emergence of pathogens.</title>
        <authorList>
            <person name="Haridas S."/>
            <person name="Albert R."/>
            <person name="Binder M."/>
            <person name="Bloem J."/>
            <person name="Labutti K."/>
            <person name="Salamov A."/>
            <person name="Andreopoulos B."/>
            <person name="Baker S."/>
            <person name="Barry K."/>
            <person name="Bills G."/>
            <person name="Bluhm B."/>
            <person name="Cannon C."/>
            <person name="Castanera R."/>
            <person name="Culley D."/>
            <person name="Daum C."/>
            <person name="Ezra D."/>
            <person name="Gonzalez J."/>
            <person name="Henrissat B."/>
            <person name="Kuo A."/>
            <person name="Liang C."/>
            <person name="Lipzen A."/>
            <person name="Lutzoni F."/>
            <person name="Magnuson J."/>
            <person name="Mondo S."/>
            <person name="Nolan M."/>
            <person name="Ohm R."/>
            <person name="Pangilinan J."/>
            <person name="Park H.-J."/>
            <person name="Ramirez L."/>
            <person name="Alfaro M."/>
            <person name="Sun H."/>
            <person name="Tritt A."/>
            <person name="Yoshinaga Y."/>
            <person name="Zwiers L.-H."/>
            <person name="Turgeon B."/>
            <person name="Goodwin S."/>
            <person name="Spatafora J."/>
            <person name="Crous P."/>
            <person name="Grigoriev I."/>
        </authorList>
    </citation>
    <scope>NUCLEOTIDE SEQUENCE</scope>
    <source>
        <strain evidence="7">CBS 116005</strain>
    </source>
</reference>
<dbReference type="Proteomes" id="UP000799436">
    <property type="component" value="Unassembled WGS sequence"/>
</dbReference>
<keyword evidence="2 6" id="KW-0812">Transmembrane</keyword>
<keyword evidence="4 6" id="KW-0472">Membrane</keyword>
<evidence type="ECO:0000256" key="1">
    <source>
        <dbReference type="ARBA" id="ARBA00004141"/>
    </source>
</evidence>
<evidence type="ECO:0000256" key="5">
    <source>
        <dbReference type="ARBA" id="ARBA00038013"/>
    </source>
</evidence>
<evidence type="ECO:0000256" key="2">
    <source>
        <dbReference type="ARBA" id="ARBA00022692"/>
    </source>
</evidence>
<dbReference type="GO" id="GO:0005741">
    <property type="term" value="C:mitochondrial outer membrane"/>
    <property type="evidence" value="ECO:0007669"/>
    <property type="project" value="TreeGrafter"/>
</dbReference>